<dbReference type="SUPFAM" id="SSF81324">
    <property type="entry name" value="Voltage-gated potassium channels"/>
    <property type="match status" value="4"/>
</dbReference>
<feature type="binding site" evidence="18">
    <location>
        <position position="687"/>
    </location>
    <ligand>
        <name>Ca(2+)</name>
        <dbReference type="ChEBI" id="CHEBI:29108"/>
    </ligand>
</feature>
<evidence type="ECO:0000256" key="13">
    <source>
        <dbReference type="ARBA" id="ARBA00023065"/>
    </source>
</evidence>
<feature type="transmembrane region" description="Helical" evidence="22">
    <location>
        <begin position="709"/>
        <end position="734"/>
    </location>
</feature>
<dbReference type="Pfam" id="PF00520">
    <property type="entry name" value="Ion_trans"/>
    <property type="match status" value="4"/>
</dbReference>
<dbReference type="Proteomes" id="UP000242638">
    <property type="component" value="Unassembled WGS sequence"/>
</dbReference>
<keyword evidence="8 18" id="KW-0479">Metal-binding</keyword>
<keyword evidence="11 20" id="KW-0851">Voltage-gated channel</keyword>
<evidence type="ECO:0000256" key="7">
    <source>
        <dbReference type="ARBA" id="ARBA00022692"/>
    </source>
</evidence>
<feature type="transmembrane region" description="Helical" evidence="22">
    <location>
        <begin position="249"/>
        <end position="270"/>
    </location>
</feature>
<evidence type="ECO:0000313" key="25">
    <source>
        <dbReference type="Proteomes" id="UP000242638"/>
    </source>
</evidence>
<evidence type="ECO:0000256" key="4">
    <source>
        <dbReference type="ARBA" id="ARBA00022553"/>
    </source>
</evidence>
<feature type="region of interest" description="Disordered" evidence="21">
    <location>
        <begin position="432"/>
        <end position="468"/>
    </location>
</feature>
<dbReference type="FunFam" id="1.10.287.70:FF:000007">
    <property type="entry name" value="Voltage-dependent L-type calcium channel subunit alpha"/>
    <property type="match status" value="1"/>
</dbReference>
<feature type="compositionally biased region" description="Basic and acidic residues" evidence="21">
    <location>
        <begin position="1786"/>
        <end position="1796"/>
    </location>
</feature>
<feature type="transmembrane region" description="Helical" evidence="22">
    <location>
        <begin position="922"/>
        <end position="955"/>
    </location>
</feature>
<dbReference type="FunFam" id="1.20.120.350:FF:000001">
    <property type="entry name" value="Voltage-dependent L-type calcium channel subunit alpha"/>
    <property type="match status" value="1"/>
</dbReference>
<feature type="transmembrane region" description="Helical" evidence="22">
    <location>
        <begin position="170"/>
        <end position="189"/>
    </location>
</feature>
<evidence type="ECO:0000313" key="24">
    <source>
        <dbReference type="Ensembl" id="ENSPREP00000011630.1"/>
    </source>
</evidence>
<feature type="region of interest" description="Disordered" evidence="21">
    <location>
        <begin position="1650"/>
        <end position="1672"/>
    </location>
</feature>
<dbReference type="InterPro" id="IPR005446">
    <property type="entry name" value="VDCC_L_a1su"/>
</dbReference>
<evidence type="ECO:0000256" key="19">
    <source>
        <dbReference type="PIRSR" id="PIRSR602077-3"/>
    </source>
</evidence>
<keyword evidence="19" id="KW-0325">Glycoprotein</keyword>
<reference evidence="24" key="2">
    <citation type="submission" date="2025-08" db="UniProtKB">
        <authorList>
            <consortium name="Ensembl"/>
        </authorList>
    </citation>
    <scope>IDENTIFICATION</scope>
    <source>
        <strain evidence="24">Guanapo</strain>
    </source>
</reference>
<feature type="compositionally biased region" description="Basic residues" evidence="21">
    <location>
        <begin position="54"/>
        <end position="65"/>
    </location>
</feature>
<evidence type="ECO:0000256" key="16">
    <source>
        <dbReference type="ARBA" id="ARBA00023303"/>
    </source>
</evidence>
<dbReference type="PANTHER" id="PTHR45628:SF11">
    <property type="entry name" value="VOLTAGE-DEPENDENT L-TYPE CALCIUM CHANNEL SUBUNIT ALPHA-1D"/>
    <property type="match status" value="1"/>
</dbReference>
<dbReference type="InterPro" id="IPR031649">
    <property type="entry name" value="GPHH_dom"/>
</dbReference>
<dbReference type="GO" id="GO:0051050">
    <property type="term" value="P:positive regulation of transport"/>
    <property type="evidence" value="ECO:0007669"/>
    <property type="project" value="UniProtKB-ARBA"/>
</dbReference>
<dbReference type="GO" id="GO:0007154">
    <property type="term" value="P:cell communication"/>
    <property type="evidence" value="ECO:0007669"/>
    <property type="project" value="UniProtKB-ARBA"/>
</dbReference>
<accession>A0A3P9NPX0</accession>
<keyword evidence="12 22" id="KW-1133">Transmembrane helix</keyword>
<feature type="region of interest" description="Disordered" evidence="21">
    <location>
        <begin position="1877"/>
        <end position="1898"/>
    </location>
</feature>
<dbReference type="InterPro" id="IPR005821">
    <property type="entry name" value="Ion_trans_dom"/>
</dbReference>
<dbReference type="FunFam" id="1.20.120.350:FF:000010">
    <property type="entry name" value="Voltage-dependent L-type calcium channel subunit alpha"/>
    <property type="match status" value="1"/>
</dbReference>
<evidence type="ECO:0000256" key="15">
    <source>
        <dbReference type="ARBA" id="ARBA00023157"/>
    </source>
</evidence>
<evidence type="ECO:0000256" key="8">
    <source>
        <dbReference type="ARBA" id="ARBA00022723"/>
    </source>
</evidence>
<dbReference type="PRINTS" id="PR00167">
    <property type="entry name" value="CACHANNEL"/>
</dbReference>
<dbReference type="InterPro" id="IPR050599">
    <property type="entry name" value="VDCC_alpha-1_subunit"/>
</dbReference>
<dbReference type="Gene3D" id="1.20.120.350">
    <property type="entry name" value="Voltage-gated potassium channels. Chain C"/>
    <property type="match status" value="4"/>
</dbReference>
<evidence type="ECO:0000256" key="5">
    <source>
        <dbReference type="ARBA" id="ARBA00022568"/>
    </source>
</evidence>
<evidence type="ECO:0000256" key="22">
    <source>
        <dbReference type="SAM" id="Phobius"/>
    </source>
</evidence>
<dbReference type="GO" id="GO:0098703">
    <property type="term" value="P:calcium ion import across plasma membrane"/>
    <property type="evidence" value="ECO:0007669"/>
    <property type="project" value="TreeGrafter"/>
</dbReference>
<dbReference type="Bgee" id="ENSPREG00000006204">
    <property type="expression patterns" value="Expressed in head"/>
</dbReference>
<evidence type="ECO:0000256" key="17">
    <source>
        <dbReference type="ARBA" id="ARBA00036634"/>
    </source>
</evidence>
<dbReference type="Pfam" id="PF08763">
    <property type="entry name" value="Ca_chan_IQ"/>
    <property type="match status" value="1"/>
</dbReference>
<evidence type="ECO:0000256" key="1">
    <source>
        <dbReference type="ARBA" id="ARBA00004141"/>
    </source>
</evidence>
<dbReference type="InterPro" id="IPR027359">
    <property type="entry name" value="Volt_channel_dom_sf"/>
</dbReference>
<evidence type="ECO:0000256" key="20">
    <source>
        <dbReference type="RuleBase" id="RU003808"/>
    </source>
</evidence>
<keyword evidence="16" id="KW-0407">Ion channel</keyword>
<evidence type="ECO:0000256" key="2">
    <source>
        <dbReference type="ARBA" id="ARBA00010354"/>
    </source>
</evidence>
<dbReference type="Gene3D" id="1.10.287.70">
    <property type="match status" value="4"/>
</dbReference>
<feature type="transmembrane region" description="Helical" evidence="22">
    <location>
        <begin position="1047"/>
        <end position="1073"/>
    </location>
</feature>
<dbReference type="GeneTree" id="ENSGT00940000154839"/>
<dbReference type="GO" id="GO:0005891">
    <property type="term" value="C:voltage-gated calcium channel complex"/>
    <property type="evidence" value="ECO:0007669"/>
    <property type="project" value="InterPro"/>
</dbReference>
<keyword evidence="10 18" id="KW-0106">Calcium</keyword>
<feature type="compositionally biased region" description="Basic and acidic residues" evidence="21">
    <location>
        <begin position="1736"/>
        <end position="1757"/>
    </location>
</feature>
<keyword evidence="25" id="KW-1185">Reference proteome</keyword>
<keyword evidence="13" id="KW-0406">Ion transport</keyword>
<dbReference type="Gene3D" id="6.10.250.2500">
    <property type="match status" value="1"/>
</dbReference>
<keyword evidence="14 22" id="KW-0472">Membrane</keyword>
<keyword evidence="5 20" id="KW-0109">Calcium transport</keyword>
<feature type="compositionally biased region" description="Basic residues" evidence="21">
    <location>
        <begin position="1652"/>
        <end position="1668"/>
    </location>
</feature>
<evidence type="ECO:0000256" key="21">
    <source>
        <dbReference type="SAM" id="MobiDB-lite"/>
    </source>
</evidence>
<protein>
    <recommendedName>
        <fullName evidence="20">Voltage-dependent L-type calcium channel subunit alpha</fullName>
    </recommendedName>
</protein>
<evidence type="ECO:0000256" key="11">
    <source>
        <dbReference type="ARBA" id="ARBA00022882"/>
    </source>
</evidence>
<keyword evidence="7 22" id="KW-0812">Transmembrane</keyword>
<feature type="transmembrane region" description="Helical" evidence="22">
    <location>
        <begin position="1005"/>
        <end position="1026"/>
    </location>
</feature>
<dbReference type="PANTHER" id="PTHR45628">
    <property type="entry name" value="VOLTAGE-DEPENDENT CALCIUM CHANNEL TYPE A SUBUNIT ALPHA-1"/>
    <property type="match status" value="1"/>
</dbReference>
<keyword evidence="3" id="KW-0813">Transport</keyword>
<feature type="transmembrane region" description="Helical" evidence="22">
    <location>
        <begin position="835"/>
        <end position="858"/>
    </location>
</feature>
<feature type="transmembrane region" description="Helical" evidence="22">
    <location>
        <begin position="332"/>
        <end position="353"/>
    </location>
</feature>
<feature type="compositionally biased region" description="Acidic residues" evidence="21">
    <location>
        <begin position="741"/>
        <end position="757"/>
    </location>
</feature>
<feature type="transmembrane region" description="Helical" evidence="22">
    <location>
        <begin position="543"/>
        <end position="566"/>
    </location>
</feature>
<evidence type="ECO:0000256" key="10">
    <source>
        <dbReference type="ARBA" id="ARBA00022837"/>
    </source>
</evidence>
<feature type="domain" description="Voltage-dependent calcium channel alpha-1 subunit IQ" evidence="23">
    <location>
        <begin position="1512"/>
        <end position="1546"/>
    </location>
</feature>
<dbReference type="PRINTS" id="PR01630">
    <property type="entry name" value="LVDCCALPHA1"/>
</dbReference>
<keyword evidence="9" id="KW-0677">Repeat</keyword>
<dbReference type="GO" id="GO:0008092">
    <property type="term" value="F:cytoskeletal protein binding"/>
    <property type="evidence" value="ECO:0007669"/>
    <property type="project" value="UniProtKB-ARBA"/>
</dbReference>
<dbReference type="InterPro" id="IPR002077">
    <property type="entry name" value="VDCCAlpha1"/>
</dbReference>
<name>A0A3P9NPX0_POERE</name>
<evidence type="ECO:0000256" key="18">
    <source>
        <dbReference type="PIRSR" id="PIRSR602077-1"/>
    </source>
</evidence>
<comment type="catalytic activity">
    <reaction evidence="17">
        <text>Ca(2+)(in) = Ca(2+)(out)</text>
        <dbReference type="Rhea" id="RHEA:29671"/>
        <dbReference type="ChEBI" id="CHEBI:29108"/>
    </reaction>
</comment>
<dbReference type="FunFam" id="1.10.287.70:FF:000021">
    <property type="entry name" value="Voltage-dependent L-type calcium channel subunit alpha"/>
    <property type="match status" value="1"/>
</dbReference>
<feature type="transmembrane region" description="Helical" evidence="22">
    <location>
        <begin position="505"/>
        <end position="523"/>
    </location>
</feature>
<feature type="glycosylation site" description="N-linked (GlcNAc...) asparagine" evidence="19">
    <location>
        <position position="311"/>
    </location>
</feature>
<dbReference type="GO" id="GO:0010959">
    <property type="term" value="P:regulation of metal ion transport"/>
    <property type="evidence" value="ECO:0007669"/>
    <property type="project" value="UniProtKB-ARBA"/>
</dbReference>
<evidence type="ECO:0000256" key="6">
    <source>
        <dbReference type="ARBA" id="ARBA00022673"/>
    </source>
</evidence>
<feature type="compositionally biased region" description="Pro residues" evidence="21">
    <location>
        <begin position="7"/>
        <end position="42"/>
    </location>
</feature>
<dbReference type="GO" id="GO:0008331">
    <property type="term" value="F:high voltage-gated calcium channel activity"/>
    <property type="evidence" value="ECO:0007669"/>
    <property type="project" value="TreeGrafter"/>
</dbReference>
<feature type="region of interest" description="Disordered" evidence="21">
    <location>
        <begin position="741"/>
        <end position="763"/>
    </location>
</feature>
<dbReference type="GO" id="GO:0046872">
    <property type="term" value="F:metal ion binding"/>
    <property type="evidence" value="ECO:0007669"/>
    <property type="project" value="UniProtKB-KW"/>
</dbReference>
<feature type="binding site" evidence="18">
    <location>
        <position position="1019"/>
    </location>
    <ligand>
        <name>Ca(2+)</name>
        <dbReference type="ChEBI" id="CHEBI:29108"/>
    </ligand>
</feature>
<keyword evidence="15" id="KW-1015">Disulfide bond</keyword>
<dbReference type="GO" id="GO:0086007">
    <property type="term" value="F:voltage-gated calcium channel activity involved in cardiac muscle cell action potential"/>
    <property type="evidence" value="ECO:0007669"/>
    <property type="project" value="UniProtKB-ARBA"/>
</dbReference>
<comment type="function">
    <text evidence="20">Voltage-sensitive calcium channels (VSCC) mediate the entry of calcium ions into excitable cells and are also involved in a variety of calcium-dependent processes, including muscle contraction, hormone or neurotransmitter release, gene expression, cell motility, cell division and cell death.</text>
</comment>
<evidence type="ECO:0000259" key="23">
    <source>
        <dbReference type="SMART" id="SM01062"/>
    </source>
</evidence>
<feature type="binding site" evidence="18">
    <location>
        <position position="346"/>
    </location>
    <ligand>
        <name>Ca(2+)</name>
        <dbReference type="ChEBI" id="CHEBI:29108"/>
    </ligand>
</feature>
<reference evidence="25" key="1">
    <citation type="submission" date="2013-11" db="EMBL/GenBank/DDBJ databases">
        <title>The genomic landscape of the Guanapo guppy.</title>
        <authorList>
            <person name="Kuenstner A."/>
            <person name="Dreyer C."/>
        </authorList>
    </citation>
    <scope>NUCLEOTIDE SEQUENCE</scope>
    <source>
        <strain evidence="25">Guanapo</strain>
    </source>
</reference>
<keyword evidence="6 20" id="KW-0107">Calcium channel</keyword>
<dbReference type="FunFam" id="1.20.120.350:FF:000006">
    <property type="entry name" value="Voltage-dependent L-type calcium channel subunit alpha"/>
    <property type="match status" value="1"/>
</dbReference>
<feature type="transmembrane region" description="Helical" evidence="22">
    <location>
        <begin position="139"/>
        <end position="158"/>
    </location>
</feature>
<feature type="transmembrane region" description="Helical" evidence="22">
    <location>
        <begin position="1355"/>
        <end position="1378"/>
    </location>
</feature>
<feature type="transmembrane region" description="Helical" evidence="22">
    <location>
        <begin position="1157"/>
        <end position="1177"/>
    </location>
</feature>
<feature type="transmembrane region" description="Helical" evidence="22">
    <location>
        <begin position="365"/>
        <end position="387"/>
    </location>
</feature>
<dbReference type="FunFam" id="1.20.120.350:FF:000027">
    <property type="entry name" value="Voltage-dependent L-type calcium channel subunit alpha"/>
    <property type="match status" value="1"/>
</dbReference>
<dbReference type="SMART" id="SM01062">
    <property type="entry name" value="Ca_chan_IQ"/>
    <property type="match status" value="1"/>
</dbReference>
<sequence length="2066" mass="234414">MSANGPAPEPAPEAPPISTPAPAPAPTPAPAPAPPPPAPPAPTSSTIPVGALAQKKRQQYAKSKKQGSNANSRPPRALFCLKLNNPLRRACISVVEWKPFDIFILIAIFANCMALAVYVPFPEDDSNSTNHDLETVEYAFLIIFTIETFLKIIAYGLVMHQNAYVRNGWNMLDFVIVVIGLFSVVLEFLTKDEKGEGDGESSHPSTHGHGGKPGGFDVKALRAFRVLRPLRLVSGVPSLQVVLNSIIKAMVPLLHIALLVLFVIIIYAIIGLELFIGKMHATCYIGGTDLIAEEDPAPCAISGHGRQCPINGTQCREGWHGPNGGITNFDNFLFAMLTVFQCITMEGWTDVLYWMNDAMGFELPWVYFVSLVIFGSFFVLNLVLGVLSGEFSKEREKAKARGDFQKLREKQQLEEDLKGYLDWITQAEDIDPDNEDEAEEGSKRNPSVPASETESVNTENQNGEDEKTPCCGPLCQKISKSKFSRRWRRWNRFCRRKCRLAVKSVPFYWLVIILVFLNTLTISSEHYNQPLWLTQVQDVANKLLLALFTCEMLVKMYSLGLQAYFVSLFNRFDCFVVCGGITETILVELEIMSPLGISVFRCVRLLRIFKVTRHWQSLSNLVASLLNSMKSIASLLLLLFLFIIIFSLLGMQVFGGKFNFDETQTKRSTFDNFPQALLTVFQILTGEDWNAVMYDGIQAYGGPSSSGMVVCFYFIILFICGNYILLNVFLAIAVDNLADEEEEEDNDENGGDEEDPEVPSGPRPVIADLVKKEKIIPIPEGSAFFIFSNTNPVRVFCHQLINHHIFTNLILVFIMLSSVSLAAEDPIRNFSARNIVLGYADYVFTSMFTFEIVLKMTTYGAFLHKGAFCRNYFNLLDLLVVGVSLVSFGIQSSAISVVKILRVLRVLRPLRAINRAKGLKHVVQCVFVAIRTIGNIMIVTTLLQFMFACIGVQLFKGKFYRCTDEAKSSPEECKGTYILYKDGDVNQPTMHRRVWHNSDFNFDNVLMAMMALFTVSTFEGWPALLYKAIDSNRENLGPIYNYRVEISIFFIIYIIIIAFFMMNIFVGFVIVTFQEQGEKEYKNCELDKNQRQCVEYALKARPLRRYIPKNPYQYKFWYVVNSTGFEYIMFVLIMLNTLCLAVQHYGQSALFNYVMDILNMVFTAVFTVEMVLKLIAFKPRHYFADAWNTFDALIVVGSVVDIAITEVNPTETPQVDEMGNTEDSARISITFFRLFRVMRLVKLLSRGEGIRTLLWTFIKSFQALPYVALLIAMLFFIYAVIGMQVFGKIAMVDGTQINRNNNFQTFPQAVLLLFRCATGEAWQEIMLACMPGKLCDPESDYNPGEEMTCGSGFAIIYFITFYMLCAFLIINLFVAVIMDNFDYLTRDWSILGPHHLDEFKRIWSEYDPEAKGRIKHLDVVTLLRRIQPPLGFGKLCPHRVACKRLVAMNMPLNSDGTVMFNATLFALVRTALKIKTEGNLEQANEELRAVIKKIWKRTSMKLLDQVVPPAGDDEVTVGKFYATFLIQDYFRKFKKRKEEGLVTAHPSQNNTAIALQAGLRTLHDIGPEIRRAISCDLQDDELVDFIPEEDEEIYRRNGGLFGNHLMNGGHRRANGHQTNTTQRPLQVQPPPHYAHMEQPVGRLSRANAMAHPNHHHHHHHHHHRHHNSYGKSPKSTNINLNNANMSSLPNGGHHIYYERAPPNGYPGLRTSYYDYNKPRSPQGQRRRYYETYVRSQRGDGHHPTIRREEEIEEDRLSGEYYSGEEFYEEDSMLSGDRYQTSDTEYETPKGYHHPDSYYDDDEQPLYRDSRRSPKRRLLPATPQGHRRPSFNFECLRRQSSQDELPHQRTALPLHLMQHQVMAVAGLDSSRAHCLSPTRSTRSWATPPATPASKDQSPYYTPLIRVDRPHRESISGSHVSVRKSSWYTDDPEYSQRTYSPIHLQVPPEYHHQYHQKRGSATSLVEAVLISEGLGRYAKDPKFVAATKHEIADACEMTIDEMESAASHLLSEGIAPGINGVNVFPLLAPRDYELPDTGASYSDEEPETEPRAPYEEDLADEMICITTL</sequence>
<dbReference type="Ensembl" id="ENSPRET00000011760.1">
    <property type="protein sequence ID" value="ENSPREP00000011630.1"/>
    <property type="gene ID" value="ENSPREG00000006204.1"/>
</dbReference>
<feature type="region of interest" description="Disordered" evidence="21">
    <location>
        <begin position="1"/>
        <end position="72"/>
    </location>
</feature>
<dbReference type="FunFam" id="1.10.238.10:FF:000063">
    <property type="entry name" value="Voltage-dependent N-type calcium channel subunit alpha"/>
    <property type="match status" value="1"/>
</dbReference>
<dbReference type="GO" id="GO:0050877">
    <property type="term" value="P:nervous system process"/>
    <property type="evidence" value="ECO:0007669"/>
    <property type="project" value="UniProtKB-ARBA"/>
</dbReference>
<feature type="transmembrane region" description="Helical" evidence="22">
    <location>
        <begin position="1263"/>
        <end position="1281"/>
    </location>
</feature>
<evidence type="ECO:0000256" key="12">
    <source>
        <dbReference type="ARBA" id="ARBA00022989"/>
    </source>
</evidence>
<feature type="transmembrane region" description="Helical" evidence="22">
    <location>
        <begin position="635"/>
        <end position="655"/>
    </location>
</feature>
<feature type="transmembrane region" description="Helical" evidence="22">
    <location>
        <begin position="102"/>
        <end position="119"/>
    </location>
</feature>
<proteinExistence type="inferred from homology"/>
<evidence type="ECO:0000256" key="14">
    <source>
        <dbReference type="ARBA" id="ARBA00023136"/>
    </source>
</evidence>
<organism evidence="24 25">
    <name type="scientific">Poecilia reticulata</name>
    <name type="common">Guppy</name>
    <name type="synonym">Acanthophacelus reticulatus</name>
    <dbReference type="NCBI Taxonomy" id="8081"/>
    <lineage>
        <taxon>Eukaryota</taxon>
        <taxon>Metazoa</taxon>
        <taxon>Chordata</taxon>
        <taxon>Craniata</taxon>
        <taxon>Vertebrata</taxon>
        <taxon>Euteleostomi</taxon>
        <taxon>Actinopterygii</taxon>
        <taxon>Neopterygii</taxon>
        <taxon>Teleostei</taxon>
        <taxon>Neoteleostei</taxon>
        <taxon>Acanthomorphata</taxon>
        <taxon>Ovalentaria</taxon>
        <taxon>Atherinomorphae</taxon>
        <taxon>Cyprinodontiformes</taxon>
        <taxon>Poeciliidae</taxon>
        <taxon>Poeciliinae</taxon>
        <taxon>Poecilia</taxon>
    </lineage>
</organism>
<comment type="similarity">
    <text evidence="2">Belongs to the calcium channel alpha-1 subunit (TC 1.A.1.11) family. CACNA1D subfamily.</text>
</comment>
<dbReference type="InterPro" id="IPR014873">
    <property type="entry name" value="VDCC_a1su_IQ"/>
</dbReference>
<evidence type="ECO:0000256" key="9">
    <source>
        <dbReference type="ARBA" id="ARBA00022737"/>
    </source>
</evidence>
<dbReference type="FunFam" id="1.10.287.70:FF:000009">
    <property type="entry name" value="Voltage-dependent L-type calcium channel subunit alpha"/>
    <property type="match status" value="1"/>
</dbReference>
<dbReference type="InterPro" id="IPR031688">
    <property type="entry name" value="CAC1F_C"/>
</dbReference>
<comment type="subcellular location">
    <subcellularLocation>
        <location evidence="1 20">Membrane</location>
        <topology evidence="1 20">Multi-pass membrane protein</topology>
    </subcellularLocation>
</comment>
<feature type="transmembrane region" description="Helical" evidence="22">
    <location>
        <begin position="1127"/>
        <end position="1145"/>
    </location>
</feature>
<dbReference type="GO" id="GO:0023052">
    <property type="term" value="P:signaling"/>
    <property type="evidence" value="ECO:0007669"/>
    <property type="project" value="UniProtKB-ARBA"/>
</dbReference>
<feature type="region of interest" description="Disordered" evidence="21">
    <location>
        <begin position="1734"/>
        <end position="1828"/>
    </location>
</feature>
<feature type="transmembrane region" description="Helical" evidence="22">
    <location>
        <begin position="805"/>
        <end position="823"/>
    </location>
</feature>
<dbReference type="Pfam" id="PF16905">
    <property type="entry name" value="GPHH"/>
    <property type="match status" value="1"/>
</dbReference>
<reference evidence="24" key="3">
    <citation type="submission" date="2025-09" db="UniProtKB">
        <authorList>
            <consortium name="Ensembl"/>
        </authorList>
    </citation>
    <scope>IDENTIFICATION</scope>
    <source>
        <strain evidence="24">Guanapo</strain>
    </source>
</reference>
<dbReference type="Gene3D" id="6.10.250.2180">
    <property type="match status" value="1"/>
</dbReference>
<feature type="compositionally biased region" description="Polar residues" evidence="21">
    <location>
        <begin position="444"/>
        <end position="461"/>
    </location>
</feature>
<evidence type="ECO:0000256" key="3">
    <source>
        <dbReference type="ARBA" id="ARBA00022448"/>
    </source>
</evidence>
<dbReference type="Pfam" id="PF16885">
    <property type="entry name" value="CAC1F_C"/>
    <property type="match status" value="1"/>
</dbReference>
<keyword evidence="4" id="KW-0597">Phosphoprotein</keyword>